<name>A0A7W9EXX8_9RHOB</name>
<dbReference type="Proteomes" id="UP000535415">
    <property type="component" value="Unassembled WGS sequence"/>
</dbReference>
<evidence type="ECO:0000256" key="3">
    <source>
        <dbReference type="ARBA" id="ARBA00008741"/>
    </source>
</evidence>
<accession>A0A7W9EXX8</accession>
<keyword evidence="8 12" id="KW-0812">Transmembrane</keyword>
<comment type="subcellular location">
    <subcellularLocation>
        <location evidence="2 12">Cell inner membrane</location>
        <topology evidence="2 12">Single-pass membrane protein</topology>
    </subcellularLocation>
</comment>
<dbReference type="NCBIfam" id="TIGR03141">
    <property type="entry name" value="cytochro_ccmD"/>
    <property type="match status" value="1"/>
</dbReference>
<organism evidence="13 14">
    <name type="scientific">Yoonia ponticola</name>
    <dbReference type="NCBI Taxonomy" id="1524255"/>
    <lineage>
        <taxon>Bacteria</taxon>
        <taxon>Pseudomonadati</taxon>
        <taxon>Pseudomonadota</taxon>
        <taxon>Alphaproteobacteria</taxon>
        <taxon>Rhodobacterales</taxon>
        <taxon>Paracoccaceae</taxon>
        <taxon>Yoonia</taxon>
    </lineage>
</organism>
<evidence type="ECO:0000256" key="5">
    <source>
        <dbReference type="ARBA" id="ARBA00022448"/>
    </source>
</evidence>
<feature type="transmembrane region" description="Helical" evidence="12">
    <location>
        <begin position="12"/>
        <end position="32"/>
    </location>
</feature>
<keyword evidence="9 12" id="KW-0201">Cytochrome c-type biogenesis</keyword>
<keyword evidence="14" id="KW-1185">Reference proteome</keyword>
<comment type="similarity">
    <text evidence="3 12">Belongs to the CcmD/CycX/HelD family.</text>
</comment>
<evidence type="ECO:0000256" key="10">
    <source>
        <dbReference type="ARBA" id="ARBA00022989"/>
    </source>
</evidence>
<dbReference type="RefSeq" id="WP_183528059.1">
    <property type="nucleotide sequence ID" value="NZ_JACIJM010000004.1"/>
</dbReference>
<evidence type="ECO:0000256" key="12">
    <source>
        <dbReference type="RuleBase" id="RU363101"/>
    </source>
</evidence>
<dbReference type="EMBL" id="JACIJM010000004">
    <property type="protein sequence ID" value="MBB5722109.1"/>
    <property type="molecule type" value="Genomic_DNA"/>
</dbReference>
<keyword evidence="7 12" id="KW-0997">Cell inner membrane</keyword>
<evidence type="ECO:0000256" key="9">
    <source>
        <dbReference type="ARBA" id="ARBA00022748"/>
    </source>
</evidence>
<keyword evidence="10 12" id="KW-1133">Transmembrane helix</keyword>
<evidence type="ECO:0000313" key="13">
    <source>
        <dbReference type="EMBL" id="MBB5722109.1"/>
    </source>
</evidence>
<gene>
    <name evidence="13" type="ORF">FHS72_001733</name>
</gene>
<comment type="function">
    <text evidence="1 12">Required for the export of heme to the periplasm for the biogenesis of c-type cytochromes.</text>
</comment>
<dbReference type="InterPro" id="IPR007078">
    <property type="entry name" value="Haem_export_protD_CcmD"/>
</dbReference>
<comment type="caution">
    <text evidence="13">The sequence shown here is derived from an EMBL/GenBank/DDBJ whole genome shotgun (WGS) entry which is preliminary data.</text>
</comment>
<reference evidence="13 14" key="1">
    <citation type="submission" date="2020-08" db="EMBL/GenBank/DDBJ databases">
        <title>Genomic Encyclopedia of Type Strains, Phase IV (KMG-IV): sequencing the most valuable type-strain genomes for metagenomic binning, comparative biology and taxonomic classification.</title>
        <authorList>
            <person name="Goeker M."/>
        </authorList>
    </citation>
    <scope>NUCLEOTIDE SEQUENCE [LARGE SCALE GENOMIC DNA]</scope>
    <source>
        <strain evidence="13 14">DSM 101064</strain>
    </source>
</reference>
<dbReference type="GO" id="GO:0005886">
    <property type="term" value="C:plasma membrane"/>
    <property type="evidence" value="ECO:0007669"/>
    <property type="project" value="UniProtKB-SubCell"/>
</dbReference>
<evidence type="ECO:0000256" key="1">
    <source>
        <dbReference type="ARBA" id="ARBA00002442"/>
    </source>
</evidence>
<sequence>MMPDLGTYAFEILMSYGISLGLLGALICVSILQSKRVKAALQQVENNG</sequence>
<evidence type="ECO:0000256" key="8">
    <source>
        <dbReference type="ARBA" id="ARBA00022692"/>
    </source>
</evidence>
<dbReference type="AlphaFoldDB" id="A0A7W9EXX8"/>
<evidence type="ECO:0000256" key="4">
    <source>
        <dbReference type="ARBA" id="ARBA00016461"/>
    </source>
</evidence>
<dbReference type="Pfam" id="PF04995">
    <property type="entry name" value="CcmD"/>
    <property type="match status" value="1"/>
</dbReference>
<evidence type="ECO:0000256" key="11">
    <source>
        <dbReference type="ARBA" id="ARBA00023136"/>
    </source>
</evidence>
<keyword evidence="11 12" id="KW-0472">Membrane</keyword>
<dbReference type="GO" id="GO:0015886">
    <property type="term" value="P:heme transport"/>
    <property type="evidence" value="ECO:0007669"/>
    <property type="project" value="InterPro"/>
</dbReference>
<proteinExistence type="inferred from homology"/>
<evidence type="ECO:0000256" key="7">
    <source>
        <dbReference type="ARBA" id="ARBA00022519"/>
    </source>
</evidence>
<evidence type="ECO:0000256" key="6">
    <source>
        <dbReference type="ARBA" id="ARBA00022475"/>
    </source>
</evidence>
<dbReference type="GO" id="GO:0017004">
    <property type="term" value="P:cytochrome complex assembly"/>
    <property type="evidence" value="ECO:0007669"/>
    <property type="project" value="UniProtKB-KW"/>
</dbReference>
<keyword evidence="6 12" id="KW-1003">Cell membrane</keyword>
<keyword evidence="5 12" id="KW-0813">Transport</keyword>
<evidence type="ECO:0000313" key="14">
    <source>
        <dbReference type="Proteomes" id="UP000535415"/>
    </source>
</evidence>
<evidence type="ECO:0000256" key="2">
    <source>
        <dbReference type="ARBA" id="ARBA00004377"/>
    </source>
</evidence>
<protein>
    <recommendedName>
        <fullName evidence="4 12">Heme exporter protein D</fullName>
    </recommendedName>
</protein>